<accession>A0A6L8SWJ4</accession>
<sequence length="231" mass="26947">MKNQIRLHLEGERYGKLVVVEEAEPIYSKTGKMIRRWKCKCDCGNITIVRHGDLRNGSTVSCGCYNYEKESAVKTHGYSRTKLGNVFEGMKQRCNNPKNKNYEKYGGRGIKICTEWLNDPKKFFDWAIKNGYKEGLSIDRIDVNGNYEPDNCRWADNETQCLNQRLRKDNKTGYKGIYYSEGVYRVQIRRNKKRYYFGSYKTLPEAVKVLEDAKAMVKEAQPDEPKLFGEE</sequence>
<evidence type="ECO:0000313" key="1">
    <source>
        <dbReference type="EMBL" id="MZL31709.1"/>
    </source>
</evidence>
<protein>
    <submittedName>
        <fullName evidence="1">AP2 domain-containing protein</fullName>
    </submittedName>
</protein>
<proteinExistence type="predicted"/>
<dbReference type="RefSeq" id="WP_161233195.1">
    <property type="nucleotide sequence ID" value="NZ_WWVI01000001.1"/>
</dbReference>
<organism evidence="1 2">
    <name type="scientific">Blautia wexlerae</name>
    <dbReference type="NCBI Taxonomy" id="418240"/>
    <lineage>
        <taxon>Bacteria</taxon>
        <taxon>Bacillati</taxon>
        <taxon>Bacillota</taxon>
        <taxon>Clostridia</taxon>
        <taxon>Lachnospirales</taxon>
        <taxon>Lachnospiraceae</taxon>
        <taxon>Blautia</taxon>
    </lineage>
</organism>
<reference evidence="1 2" key="1">
    <citation type="journal article" date="2019" name="Nat. Med.">
        <title>A library of human gut bacterial isolates paired with longitudinal multiomics data enables mechanistic microbiome research.</title>
        <authorList>
            <person name="Poyet M."/>
            <person name="Groussin M."/>
            <person name="Gibbons S.M."/>
            <person name="Avila-Pacheco J."/>
            <person name="Jiang X."/>
            <person name="Kearney S.M."/>
            <person name="Perrotta A.R."/>
            <person name="Berdy B."/>
            <person name="Zhao S."/>
            <person name="Lieberman T.D."/>
            <person name="Swanson P.K."/>
            <person name="Smith M."/>
            <person name="Roesemann S."/>
            <person name="Alexander J.E."/>
            <person name="Rich S.A."/>
            <person name="Livny J."/>
            <person name="Vlamakis H."/>
            <person name="Clish C."/>
            <person name="Bullock K."/>
            <person name="Deik A."/>
            <person name="Scott J."/>
            <person name="Pierce K.A."/>
            <person name="Xavier R.J."/>
            <person name="Alm E.J."/>
        </authorList>
    </citation>
    <scope>NUCLEOTIDE SEQUENCE [LARGE SCALE GENOMIC DNA]</scope>
    <source>
        <strain evidence="1 2">BIOML-A1</strain>
    </source>
</reference>
<dbReference type="Proteomes" id="UP000477285">
    <property type="component" value="Unassembled WGS sequence"/>
</dbReference>
<comment type="caution">
    <text evidence="1">The sequence shown here is derived from an EMBL/GenBank/DDBJ whole genome shotgun (WGS) entry which is preliminary data.</text>
</comment>
<gene>
    <name evidence="1" type="ORF">GT728_00485</name>
</gene>
<dbReference type="AlphaFoldDB" id="A0A6L8SWJ4"/>
<dbReference type="EMBL" id="WWVQ01000001">
    <property type="protein sequence ID" value="MZL31709.1"/>
    <property type="molecule type" value="Genomic_DNA"/>
</dbReference>
<name>A0A6L8SWJ4_9FIRM</name>
<evidence type="ECO:0000313" key="2">
    <source>
        <dbReference type="Proteomes" id="UP000477285"/>
    </source>
</evidence>